<name>B9J8S7_RHIR8</name>
<dbReference type="PANTHER" id="PTHR43857">
    <property type="entry name" value="BLR7761 PROTEIN"/>
    <property type="match status" value="1"/>
</dbReference>
<dbReference type="InterPro" id="IPR035959">
    <property type="entry name" value="RutC-like_sf"/>
</dbReference>
<evidence type="ECO:0000313" key="3">
    <source>
        <dbReference type="Proteomes" id="UP000001600"/>
    </source>
</evidence>
<dbReference type="Gene3D" id="3.30.1330.40">
    <property type="entry name" value="RutC-like"/>
    <property type="match status" value="1"/>
</dbReference>
<dbReference type="CDD" id="cd00448">
    <property type="entry name" value="YjgF_YER057c_UK114_family"/>
    <property type="match status" value="1"/>
</dbReference>
<gene>
    <name evidence="2" type="ordered locus">Arad_3538</name>
</gene>
<accession>B9J8S7</accession>
<dbReference type="AlphaFoldDB" id="B9J8S7"/>
<dbReference type="EMBL" id="CP000628">
    <property type="protein sequence ID" value="ACM27465.1"/>
    <property type="molecule type" value="Genomic_DNA"/>
</dbReference>
<dbReference type="KEGG" id="ara:Arad_3538"/>
<feature type="region of interest" description="Disordered" evidence="1">
    <location>
        <begin position="1"/>
        <end position="21"/>
    </location>
</feature>
<sequence>MSTDCRNAEIGPTNEEPMPMKKTFNPPSVRRPFGNYNHGLLVPPGASLLVTSGQVGIALDETIPPDVTGQAELCFEAIKAILEEAGMSFADVIRISGFVTRREDFPAYMAVRDRYTLDPKPVSTLIIVGGFTRPEFLVEVEVTAAKVV</sequence>
<organism evidence="2 3">
    <name type="scientific">Rhizobium rhizogenes (strain K84 / ATCC BAA-868)</name>
    <name type="common">Agrobacterium radiobacter</name>
    <dbReference type="NCBI Taxonomy" id="311403"/>
    <lineage>
        <taxon>Bacteria</taxon>
        <taxon>Pseudomonadati</taxon>
        <taxon>Pseudomonadota</taxon>
        <taxon>Alphaproteobacteria</taxon>
        <taxon>Hyphomicrobiales</taxon>
        <taxon>Rhizobiaceae</taxon>
        <taxon>Rhizobium/Agrobacterium group</taxon>
        <taxon>Rhizobium</taxon>
    </lineage>
</organism>
<dbReference type="SUPFAM" id="SSF55298">
    <property type="entry name" value="YjgF-like"/>
    <property type="match status" value="1"/>
</dbReference>
<reference evidence="2 3" key="1">
    <citation type="journal article" date="2009" name="J. Bacteriol.">
        <title>Genome sequences of three Agrobacterium biovars help elucidate the evolution of multichromosome genomes in bacteria.</title>
        <authorList>
            <person name="Slater S.C."/>
            <person name="Goldman B.S."/>
            <person name="Goodner B."/>
            <person name="Setubal J.C."/>
            <person name="Farrand S.K."/>
            <person name="Nester E.W."/>
            <person name="Burr T.J."/>
            <person name="Banta L."/>
            <person name="Dickerman A.W."/>
            <person name="Paulsen I."/>
            <person name="Otten L."/>
            <person name="Suen G."/>
            <person name="Welch R."/>
            <person name="Almeida N.F."/>
            <person name="Arnold F."/>
            <person name="Burton O.T."/>
            <person name="Du Z."/>
            <person name="Ewing A."/>
            <person name="Godsy E."/>
            <person name="Heisel S."/>
            <person name="Houmiel K.L."/>
            <person name="Jhaveri J."/>
            <person name="Lu J."/>
            <person name="Miller N.M."/>
            <person name="Norton S."/>
            <person name="Chen Q."/>
            <person name="Phoolcharoen W."/>
            <person name="Ohlin V."/>
            <person name="Ondrusek D."/>
            <person name="Pride N."/>
            <person name="Stricklin S.L."/>
            <person name="Sun J."/>
            <person name="Wheeler C."/>
            <person name="Wilson L."/>
            <person name="Zhu H."/>
            <person name="Wood D.W."/>
        </authorList>
    </citation>
    <scope>NUCLEOTIDE SEQUENCE [LARGE SCALE GENOMIC DNA]</scope>
    <source>
        <strain evidence="3">K84 / ATCC BAA-868</strain>
    </source>
</reference>
<protein>
    <submittedName>
        <fullName evidence="2">Translation initiation inhibitor protein</fullName>
    </submittedName>
</protein>
<dbReference type="HOGENOM" id="CLU_100715_4_4_5"/>
<evidence type="ECO:0000256" key="1">
    <source>
        <dbReference type="SAM" id="MobiDB-lite"/>
    </source>
</evidence>
<dbReference type="STRING" id="311403.Arad_3538"/>
<dbReference type="eggNOG" id="COG0251">
    <property type="taxonomic scope" value="Bacteria"/>
</dbReference>
<dbReference type="InterPro" id="IPR006175">
    <property type="entry name" value="YjgF/YER057c/UK114"/>
</dbReference>
<proteinExistence type="predicted"/>
<evidence type="ECO:0000313" key="2">
    <source>
        <dbReference type="EMBL" id="ACM27465.1"/>
    </source>
</evidence>
<dbReference type="Proteomes" id="UP000001600">
    <property type="component" value="Chromosome 1"/>
</dbReference>
<dbReference type="Pfam" id="PF01042">
    <property type="entry name" value="Ribonuc_L-PSP"/>
    <property type="match status" value="1"/>
</dbReference>
<dbReference type="PANTHER" id="PTHR43857:SF1">
    <property type="entry name" value="YJGH FAMILY PROTEIN"/>
    <property type="match status" value="1"/>
</dbReference>